<organism evidence="2 3">
    <name type="scientific">Cronartium quercuum f. sp. fusiforme G11</name>
    <dbReference type="NCBI Taxonomy" id="708437"/>
    <lineage>
        <taxon>Eukaryota</taxon>
        <taxon>Fungi</taxon>
        <taxon>Dikarya</taxon>
        <taxon>Basidiomycota</taxon>
        <taxon>Pucciniomycotina</taxon>
        <taxon>Pucciniomycetes</taxon>
        <taxon>Pucciniales</taxon>
        <taxon>Coleosporiaceae</taxon>
        <taxon>Cronartium</taxon>
    </lineage>
</organism>
<protein>
    <recommendedName>
        <fullName evidence="4">F-box domain-containing protein</fullName>
    </recommendedName>
</protein>
<evidence type="ECO:0008006" key="4">
    <source>
        <dbReference type="Google" id="ProtNLM"/>
    </source>
</evidence>
<reference evidence="2" key="1">
    <citation type="submission" date="2013-11" db="EMBL/GenBank/DDBJ databases">
        <title>Genome sequence of the fusiform rust pathogen reveals effectors for host alternation and coevolution with pine.</title>
        <authorList>
            <consortium name="DOE Joint Genome Institute"/>
            <person name="Smith K."/>
            <person name="Pendleton A."/>
            <person name="Kubisiak T."/>
            <person name="Anderson C."/>
            <person name="Salamov A."/>
            <person name="Aerts A."/>
            <person name="Riley R."/>
            <person name="Clum A."/>
            <person name="Lindquist E."/>
            <person name="Ence D."/>
            <person name="Campbell M."/>
            <person name="Kronenberg Z."/>
            <person name="Feau N."/>
            <person name="Dhillon B."/>
            <person name="Hamelin R."/>
            <person name="Burleigh J."/>
            <person name="Smith J."/>
            <person name="Yandell M."/>
            <person name="Nelson C."/>
            <person name="Grigoriev I."/>
            <person name="Davis J."/>
        </authorList>
    </citation>
    <scope>NUCLEOTIDE SEQUENCE</scope>
    <source>
        <strain evidence="2">G11</strain>
    </source>
</reference>
<proteinExistence type="predicted"/>
<evidence type="ECO:0000313" key="2">
    <source>
        <dbReference type="EMBL" id="KAG0149580.1"/>
    </source>
</evidence>
<evidence type="ECO:0000313" key="3">
    <source>
        <dbReference type="Proteomes" id="UP000886653"/>
    </source>
</evidence>
<dbReference type="EMBL" id="MU167226">
    <property type="protein sequence ID" value="KAG0149580.1"/>
    <property type="molecule type" value="Genomic_DNA"/>
</dbReference>
<name>A0A9P6NM14_9BASI</name>
<sequence>MAEIELIKHPIIRLPTEIWDSILFQIPNSSLTFTTRSLIRLLSSSSSSTTTLYPISISHLYQSINISSHHQLKPLLNVLTTKPSLVSLPKTFSLSAWRLLDNYLLINIINLVSSNLRAIDLRIGPVFGPDQLEELFWTCKPKLEALSLRFNQNVCKRSYEPFLKGAYFDSTLEFLAKWPPTTPLRLLSFVQDMPPAVLGEGIAQPIILFRFWCLTTFSISPLATGLECFRLRIPNRNLLPPLTQKTETRTLCPGKTKFKLPISPLPSIEFLDLSTSYLTSVSLGLATILRTYPTLHHLILDRTHLIVPSRFEGDEERVRETLRLIGATVASYGLSRSTDTSRIWREFVKVVELENNSRNGGAGGPRQEVTPVSSSSSGIGRRAKKPGRSAFASGPLKPQSRPITTSTDQQSTTSTSTDDRLESSGPIYNILLPIKLSIIPSPPILRTLSIGTPAPSSVRAGWLTYFIEGWNLGIEKYEAGVQEKVQEYSRNLELWRKQLEPEFETRPRLMVFEPISKKGVQTEDLVQAFFDVIGLRDATEQDTLPVTNLKAPIFCTVPDCEAVGRVVWRPEGVNQVDLIRIDKLKISDETDDDDDVLSGYSNKKEGVIDDDDDDKEEDEKHLIGCGHLLSRKIWDTDYW</sequence>
<dbReference type="AlphaFoldDB" id="A0A9P6NM14"/>
<feature type="region of interest" description="Disordered" evidence="1">
    <location>
        <begin position="592"/>
        <end position="616"/>
    </location>
</feature>
<feature type="region of interest" description="Disordered" evidence="1">
    <location>
        <begin position="356"/>
        <end position="422"/>
    </location>
</feature>
<gene>
    <name evidence="2" type="ORF">CROQUDRAFT_653394</name>
</gene>
<dbReference type="OrthoDB" id="3353982at2759"/>
<comment type="caution">
    <text evidence="2">The sequence shown here is derived from an EMBL/GenBank/DDBJ whole genome shotgun (WGS) entry which is preliminary data.</text>
</comment>
<keyword evidence="3" id="KW-1185">Reference proteome</keyword>
<feature type="compositionally biased region" description="Low complexity" evidence="1">
    <location>
        <begin position="404"/>
        <end position="416"/>
    </location>
</feature>
<evidence type="ECO:0000256" key="1">
    <source>
        <dbReference type="SAM" id="MobiDB-lite"/>
    </source>
</evidence>
<accession>A0A9P6NM14</accession>
<dbReference type="Proteomes" id="UP000886653">
    <property type="component" value="Unassembled WGS sequence"/>
</dbReference>